<evidence type="ECO:0000313" key="2">
    <source>
        <dbReference type="Proteomes" id="UP000069549"/>
    </source>
</evidence>
<dbReference type="VEuPathDB" id="PlasmoDB:PBANKA_0302800"/>
<reference evidence="1 2" key="1">
    <citation type="submission" date="2016-02" db="EMBL/GenBank/DDBJ databases">
        <authorList>
            <consortium name="Pathogen Informatics"/>
        </authorList>
    </citation>
    <scope>NUCLEOTIDE SEQUENCE [LARGE SCALE GENOMIC DNA]</scope>
    <source>
        <strain evidence="1 2">K173</strain>
    </source>
</reference>
<dbReference type="AlphaFoldDB" id="A0A0Y9TX63"/>
<evidence type="ECO:0000313" key="1">
    <source>
        <dbReference type="EMBL" id="CXH92473.1"/>
    </source>
</evidence>
<proteinExistence type="predicted"/>
<sequence>MSNKHLEKANIPEKCLSIIDDAINKYSINSFNYKYTKNVLELEEIGNQSDATLFFNDISDDESELKTYSSILIENTTWNFINDSKLASNINSVMNKRIINSTSINKNILEILKHVQELNKSNKINNFIRKMEYNEIKELIFINTKLLRNTIKKIYNILNGLLKNKTLNIYNSAEDNFLYDNFIKNKSQNDYKKLYKKNRTIFKKYIILQKYYKKIYKKYKEENEYLKNLFLAKKFHDQNVCKNGAKGDKKKDKNVISGINHNIINETIKDQNLIDINYKKNNRKNLYSKKNKLINWKRVKEYRECSEAEHFIKKREKNICTNNYLTISKNENTKDYNVGKNMIPSSTDSLVGGNLNQFEKKASIVSELGMVPSQRCAENKQDTDANVDADVDVDTDVDANVDVDTDVDANVDVDTDVDANVDVDTDVDANVDVDTDVDANVDVDTDVDANAENEELYMSENVEANSGMIEVTDLKFESDNVDKREPVVDGENGKQ</sequence>
<gene>
    <name evidence="1" type="ORF">PBK173_000036500</name>
</gene>
<accession>A0A0Y9TX63</accession>
<dbReference type="EMBL" id="LT160023">
    <property type="protein sequence ID" value="CXH92473.1"/>
    <property type="molecule type" value="Genomic_DNA"/>
</dbReference>
<dbReference type="OMA" id="IENTTWN"/>
<protein>
    <submittedName>
        <fullName evidence="1">Uncharacterized protein</fullName>
    </submittedName>
</protein>
<organism evidence="1 2">
    <name type="scientific">Plasmodium berghei</name>
    <dbReference type="NCBI Taxonomy" id="5821"/>
    <lineage>
        <taxon>Eukaryota</taxon>
        <taxon>Sar</taxon>
        <taxon>Alveolata</taxon>
        <taxon>Apicomplexa</taxon>
        <taxon>Aconoidasida</taxon>
        <taxon>Haemosporida</taxon>
        <taxon>Plasmodiidae</taxon>
        <taxon>Plasmodium</taxon>
        <taxon>Plasmodium (Vinckeia)</taxon>
    </lineage>
</organism>
<dbReference type="Proteomes" id="UP000069549">
    <property type="component" value="Chromosome 3"/>
</dbReference>
<name>A0A0Y9TX63_PLABE</name>